<protein>
    <recommendedName>
        <fullName evidence="3">Reverse transcriptase domain-containing protein</fullName>
    </recommendedName>
</protein>
<name>A0A9P0ZV08_CUSEU</name>
<comment type="caution">
    <text evidence="1">The sequence shown here is derived from an EMBL/GenBank/DDBJ whole genome shotgun (WGS) entry which is preliminary data.</text>
</comment>
<dbReference type="InterPro" id="IPR052343">
    <property type="entry name" value="Retrotransposon-Effector_Assoc"/>
</dbReference>
<evidence type="ECO:0008006" key="3">
    <source>
        <dbReference type="Google" id="ProtNLM"/>
    </source>
</evidence>
<dbReference type="PANTHER" id="PTHR46890:SF48">
    <property type="entry name" value="RNA-DIRECTED DNA POLYMERASE"/>
    <property type="match status" value="1"/>
</dbReference>
<gene>
    <name evidence="1" type="ORF">CEURO_LOCUS19958</name>
</gene>
<dbReference type="Proteomes" id="UP001152484">
    <property type="component" value="Unassembled WGS sequence"/>
</dbReference>
<proteinExistence type="predicted"/>
<dbReference type="AlphaFoldDB" id="A0A9P0ZV08"/>
<evidence type="ECO:0000313" key="2">
    <source>
        <dbReference type="Proteomes" id="UP001152484"/>
    </source>
</evidence>
<sequence>MITSLPEIGKAASDFYSKLYSVSPPTVSDDVLHFIPSLVTDADNNMLMELPQEEEVKRAVWNLNLNGAPGPDGFNGKFFKKCWHIVRSDLLKVVQEFFMGISIPKALSSILIVLIPKVPNPSSFGEFRPICISNFVSKVCTKVLTDRLSMILPKIISPEQIGFMKNKDMVDHILIAQEMVHSLNKKVIMNNLQSTYLSVLVNGVHHDFFQPKRGVKQGDPLSHFLFILASKAFSRGIK</sequence>
<dbReference type="InterPro" id="IPR043502">
    <property type="entry name" value="DNA/RNA_pol_sf"/>
</dbReference>
<organism evidence="1 2">
    <name type="scientific">Cuscuta europaea</name>
    <name type="common">European dodder</name>
    <dbReference type="NCBI Taxonomy" id="41803"/>
    <lineage>
        <taxon>Eukaryota</taxon>
        <taxon>Viridiplantae</taxon>
        <taxon>Streptophyta</taxon>
        <taxon>Embryophyta</taxon>
        <taxon>Tracheophyta</taxon>
        <taxon>Spermatophyta</taxon>
        <taxon>Magnoliopsida</taxon>
        <taxon>eudicotyledons</taxon>
        <taxon>Gunneridae</taxon>
        <taxon>Pentapetalae</taxon>
        <taxon>asterids</taxon>
        <taxon>lamiids</taxon>
        <taxon>Solanales</taxon>
        <taxon>Convolvulaceae</taxon>
        <taxon>Cuscuteae</taxon>
        <taxon>Cuscuta</taxon>
        <taxon>Cuscuta subgen. Cuscuta</taxon>
    </lineage>
</organism>
<reference evidence="1" key="1">
    <citation type="submission" date="2022-07" db="EMBL/GenBank/DDBJ databases">
        <authorList>
            <person name="Macas J."/>
            <person name="Novak P."/>
            <person name="Neumann P."/>
        </authorList>
    </citation>
    <scope>NUCLEOTIDE SEQUENCE</scope>
</reference>
<evidence type="ECO:0000313" key="1">
    <source>
        <dbReference type="EMBL" id="CAH9113266.1"/>
    </source>
</evidence>
<keyword evidence="2" id="KW-1185">Reference proteome</keyword>
<dbReference type="SUPFAM" id="SSF56672">
    <property type="entry name" value="DNA/RNA polymerases"/>
    <property type="match status" value="1"/>
</dbReference>
<dbReference type="OrthoDB" id="1937198at2759"/>
<dbReference type="PANTHER" id="PTHR46890">
    <property type="entry name" value="NON-LTR RETROLELEMENT REVERSE TRANSCRIPTASE-LIKE PROTEIN-RELATED"/>
    <property type="match status" value="1"/>
</dbReference>
<dbReference type="EMBL" id="CAMAPE010000060">
    <property type="protein sequence ID" value="CAH9113266.1"/>
    <property type="molecule type" value="Genomic_DNA"/>
</dbReference>
<accession>A0A9P0ZV08</accession>